<dbReference type="Proteomes" id="UP000249522">
    <property type="component" value="Unassembled WGS sequence"/>
</dbReference>
<reference evidence="6 7" key="1">
    <citation type="submission" date="2018-06" db="EMBL/GenBank/DDBJ databases">
        <title>Paenibacillus imtechensis sp. nov.</title>
        <authorList>
            <person name="Pinnaka A.K."/>
            <person name="Singh H."/>
            <person name="Kaur M."/>
        </authorList>
    </citation>
    <scope>NUCLEOTIDE SEQUENCE [LARGE SCALE GENOMIC DNA]</scope>
    <source>
        <strain evidence="6 7">SMB1</strain>
    </source>
</reference>
<dbReference type="EMBL" id="QKRB01000043">
    <property type="protein sequence ID" value="PZD95890.1"/>
    <property type="molecule type" value="Genomic_DNA"/>
</dbReference>
<evidence type="ECO:0000313" key="6">
    <source>
        <dbReference type="EMBL" id="PZD95890.1"/>
    </source>
</evidence>
<feature type="compositionally biased region" description="Low complexity" evidence="4">
    <location>
        <begin position="31"/>
        <end position="48"/>
    </location>
</feature>
<keyword evidence="3 5" id="KW-0732">Signal</keyword>
<dbReference type="Gene3D" id="3.40.190.10">
    <property type="entry name" value="Periplasmic binding protein-like II"/>
    <property type="match status" value="2"/>
</dbReference>
<proteinExistence type="inferred from homology"/>
<dbReference type="AlphaFoldDB" id="A0A2W1LCV6"/>
<dbReference type="CDD" id="cd13586">
    <property type="entry name" value="PBP2_Maltose_binding_like"/>
    <property type="match status" value="1"/>
</dbReference>
<dbReference type="GO" id="GO:0055052">
    <property type="term" value="C:ATP-binding cassette (ABC) transporter complex, substrate-binding subunit-containing"/>
    <property type="evidence" value="ECO:0007669"/>
    <property type="project" value="TreeGrafter"/>
</dbReference>
<dbReference type="OrthoDB" id="9766758at2"/>
<dbReference type="InterPro" id="IPR006059">
    <property type="entry name" value="SBP"/>
</dbReference>
<gene>
    <name evidence="6" type="ORF">DNH61_10620</name>
</gene>
<evidence type="ECO:0000256" key="1">
    <source>
        <dbReference type="ARBA" id="ARBA00008520"/>
    </source>
</evidence>
<dbReference type="PANTHER" id="PTHR30061:SF50">
    <property type="entry name" value="MALTOSE_MALTODEXTRIN-BINDING PERIPLASMIC PROTEIN"/>
    <property type="match status" value="1"/>
</dbReference>
<accession>A0A2W1LCV6</accession>
<organism evidence="6 7">
    <name type="scientific">Paenibacillus sambharensis</name>
    <dbReference type="NCBI Taxonomy" id="1803190"/>
    <lineage>
        <taxon>Bacteria</taxon>
        <taxon>Bacillati</taxon>
        <taxon>Bacillota</taxon>
        <taxon>Bacilli</taxon>
        <taxon>Bacillales</taxon>
        <taxon>Paenibacillaceae</taxon>
        <taxon>Paenibacillus</taxon>
    </lineage>
</organism>
<evidence type="ECO:0000256" key="4">
    <source>
        <dbReference type="SAM" id="MobiDB-lite"/>
    </source>
</evidence>
<dbReference type="SUPFAM" id="SSF53850">
    <property type="entry name" value="Periplasmic binding protein-like II"/>
    <property type="match status" value="1"/>
</dbReference>
<dbReference type="GO" id="GO:0015768">
    <property type="term" value="P:maltose transport"/>
    <property type="evidence" value="ECO:0007669"/>
    <property type="project" value="TreeGrafter"/>
</dbReference>
<keyword evidence="7" id="KW-1185">Reference proteome</keyword>
<protein>
    <submittedName>
        <fullName evidence="6">Maltose ABC transporter substrate-binding protein</fullName>
    </submittedName>
</protein>
<feature type="signal peptide" evidence="5">
    <location>
        <begin position="1"/>
        <end position="21"/>
    </location>
</feature>
<evidence type="ECO:0000256" key="3">
    <source>
        <dbReference type="ARBA" id="ARBA00022729"/>
    </source>
</evidence>
<evidence type="ECO:0000313" key="7">
    <source>
        <dbReference type="Proteomes" id="UP000249522"/>
    </source>
</evidence>
<dbReference type="PANTHER" id="PTHR30061">
    <property type="entry name" value="MALTOSE-BINDING PERIPLASMIC PROTEIN"/>
    <property type="match status" value="1"/>
</dbReference>
<sequence length="439" mass="47694">MKQVKKTTVMLMALVLVFTLAACGGNSTNNGGNQGANQPANQVPNNGGASSEEAIEEELVPEEGAKLIVWDSGDQKAFVEEAAKAFTAEYGVPVEFTEVGADKSVERMTTDGPAKVGADVFAAVHDRTGSAVSAGLILPNDWFELETKESAYETAIEAVSVNGMLYGYPKSVETTAVFYNKDLIAEVPATWDGVIEFAKEFNDPKNNKWSYMWELGNGYWSYSFFGGYGAYVFGDNGTNPDDIGMNSPEAVEAGKFYQSLRSSVLPLQTSDITGDIKKSLFESGKLAMNVSGPWDTGSLKEKVANLGVAPYPTLPNGQPMKPFSGVKAYYVNAFTPYPDAAKLFAHFITSAEWQKKNFEMTGNLPADKTLAEDEVIKNDPIASGFLKQFENSVPMPSIPEMVQYWNTIDATLAAMWNDGIDPQKALDDMVSKMKQNMAK</sequence>
<comment type="caution">
    <text evidence="6">The sequence shown here is derived from an EMBL/GenBank/DDBJ whole genome shotgun (WGS) entry which is preliminary data.</text>
</comment>
<evidence type="ECO:0000256" key="5">
    <source>
        <dbReference type="SAM" id="SignalP"/>
    </source>
</evidence>
<name>A0A2W1LCV6_9BACL</name>
<feature type="region of interest" description="Disordered" evidence="4">
    <location>
        <begin position="31"/>
        <end position="54"/>
    </location>
</feature>
<comment type="similarity">
    <text evidence="1">Belongs to the bacterial solute-binding protein 1 family.</text>
</comment>
<dbReference type="GO" id="GO:1901982">
    <property type="term" value="F:maltose binding"/>
    <property type="evidence" value="ECO:0007669"/>
    <property type="project" value="TreeGrafter"/>
</dbReference>
<dbReference type="GO" id="GO:0042956">
    <property type="term" value="P:maltodextrin transmembrane transport"/>
    <property type="evidence" value="ECO:0007669"/>
    <property type="project" value="TreeGrafter"/>
</dbReference>
<feature type="chain" id="PRO_5038421007" evidence="5">
    <location>
        <begin position="22"/>
        <end position="439"/>
    </location>
</feature>
<dbReference type="PROSITE" id="PS51257">
    <property type="entry name" value="PROKAR_LIPOPROTEIN"/>
    <property type="match status" value="1"/>
</dbReference>
<dbReference type="RefSeq" id="WP_111146635.1">
    <property type="nucleotide sequence ID" value="NZ_QKRB01000043.1"/>
</dbReference>
<evidence type="ECO:0000256" key="2">
    <source>
        <dbReference type="ARBA" id="ARBA00022448"/>
    </source>
</evidence>
<dbReference type="Pfam" id="PF13416">
    <property type="entry name" value="SBP_bac_8"/>
    <property type="match status" value="1"/>
</dbReference>
<keyword evidence="2" id="KW-0813">Transport</keyword>